<evidence type="ECO:0000313" key="2">
    <source>
        <dbReference type="Proteomes" id="UP000019402"/>
    </source>
</evidence>
<comment type="caution">
    <text evidence="1">The sequence shown here is derived from an EMBL/GenBank/DDBJ whole genome shotgun (WGS) entry which is preliminary data.</text>
</comment>
<gene>
    <name evidence="1" type="ORF">JCM21142_93352</name>
</gene>
<organism evidence="1 2">
    <name type="scientific">Saccharicrinis fermentans DSM 9555 = JCM 21142</name>
    <dbReference type="NCBI Taxonomy" id="869213"/>
    <lineage>
        <taxon>Bacteria</taxon>
        <taxon>Pseudomonadati</taxon>
        <taxon>Bacteroidota</taxon>
        <taxon>Bacteroidia</taxon>
        <taxon>Marinilabiliales</taxon>
        <taxon>Marinilabiliaceae</taxon>
        <taxon>Saccharicrinis</taxon>
    </lineage>
</organism>
<sequence>MHTILHGKIFSAFIAKQPERIPLGTEYDNARWNSFWEFFKSKTDLTVYQTNKLSDAENVMLTQLSTGRGETKIKYEDKPFTCYKNKVKCEEPLTFYCIEEDSDNNKKKYRDKNGYLFAFKDDLLTTWEKLSLLPLKLKHPVRKSIEQGLNGFNTWTKLSDYLTPFTDVVLIDNYILNDVSLIPSNLEKIMLELDKATQVKYRFTVFTFEGGRDKLNGQVAFDSLVEIKQRLQLKCDIELILANRAVKEHDRGIFTNYLCIRSGDSFNYFNSRGEIITHGTDISFGSMADTDERSAAMILLAEVASKIDEIKEKNSDMVFGECKNLLLNKAKNQQLTPKY</sequence>
<protein>
    <submittedName>
        <fullName evidence="1">Uncharacterized protein</fullName>
    </submittedName>
</protein>
<keyword evidence="2" id="KW-1185">Reference proteome</keyword>
<dbReference type="OrthoDB" id="3035199at2"/>
<dbReference type="RefSeq" id="WP_027470978.1">
    <property type="nucleotide sequence ID" value="NZ_BAMD01000051.1"/>
</dbReference>
<dbReference type="Proteomes" id="UP000019402">
    <property type="component" value="Unassembled WGS sequence"/>
</dbReference>
<accession>W7Y153</accession>
<name>W7Y153_9BACT</name>
<proteinExistence type="predicted"/>
<dbReference type="EMBL" id="BAMD01000051">
    <property type="protein sequence ID" value="GAF04640.1"/>
    <property type="molecule type" value="Genomic_DNA"/>
</dbReference>
<dbReference type="STRING" id="869213.GCA_000517085_01062"/>
<evidence type="ECO:0000313" key="1">
    <source>
        <dbReference type="EMBL" id="GAF04640.1"/>
    </source>
</evidence>
<dbReference type="AlphaFoldDB" id="W7Y153"/>
<reference evidence="1 2" key="1">
    <citation type="journal article" date="2014" name="Genome Announc.">
        <title>Draft Genome Sequence of Cytophaga fermentans JCM 21142T, a Facultative Anaerobe Isolated from Marine Mud.</title>
        <authorList>
            <person name="Starns D."/>
            <person name="Oshima K."/>
            <person name="Suda W."/>
            <person name="Iino T."/>
            <person name="Yuki M."/>
            <person name="Inoue J."/>
            <person name="Kitamura K."/>
            <person name="Iida T."/>
            <person name="Darby A."/>
            <person name="Hattori M."/>
            <person name="Ohkuma M."/>
        </authorList>
    </citation>
    <scope>NUCLEOTIDE SEQUENCE [LARGE SCALE GENOMIC DNA]</scope>
    <source>
        <strain evidence="1 2">JCM 21142</strain>
    </source>
</reference>